<dbReference type="EMBL" id="ATJJ01000106">
    <property type="protein sequence ID" value="EPI45872.1"/>
    <property type="molecule type" value="Genomic_DNA"/>
</dbReference>
<protein>
    <submittedName>
        <fullName evidence="2">Uncharacterized protein</fullName>
    </submittedName>
</protein>
<accession>S4HZ06</accession>
<feature type="transmembrane region" description="Helical" evidence="1">
    <location>
        <begin position="12"/>
        <end position="29"/>
    </location>
</feature>
<keyword evidence="1" id="KW-0812">Transmembrane</keyword>
<gene>
    <name evidence="2" type="ORF">HMPREF1581_01211</name>
</gene>
<organism evidence="2 3">
    <name type="scientific">Gardnerella vaginalis JCP8108</name>
    <dbReference type="NCBI Taxonomy" id="1261066"/>
    <lineage>
        <taxon>Bacteria</taxon>
        <taxon>Bacillati</taxon>
        <taxon>Actinomycetota</taxon>
        <taxon>Actinomycetes</taxon>
        <taxon>Bifidobacteriales</taxon>
        <taxon>Bifidobacteriaceae</taxon>
        <taxon>Gardnerella</taxon>
    </lineage>
</organism>
<reference evidence="2 3" key="1">
    <citation type="submission" date="2013-06" db="EMBL/GenBank/DDBJ databases">
        <authorList>
            <person name="Weinstock G."/>
            <person name="Sodergren E."/>
            <person name="Lobos E.A."/>
            <person name="Fulton L."/>
            <person name="Fulton R."/>
            <person name="Courtney L."/>
            <person name="Fronick C."/>
            <person name="O'Laughlin M."/>
            <person name="Godfrey J."/>
            <person name="Wilson R.M."/>
            <person name="Miner T."/>
            <person name="Farmer C."/>
            <person name="Delehaunty K."/>
            <person name="Cordes M."/>
            <person name="Minx P."/>
            <person name="Tomlinson C."/>
            <person name="Chen J."/>
            <person name="Wollam A."/>
            <person name="Pepin K.H."/>
            <person name="Bhonagiri V."/>
            <person name="Zhang X."/>
            <person name="Warren W."/>
            <person name="Mitreva M."/>
            <person name="Mardis E.R."/>
            <person name="Wilson R.K."/>
        </authorList>
    </citation>
    <scope>NUCLEOTIDE SEQUENCE [LARGE SCALE GENOMIC DNA]</scope>
    <source>
        <strain evidence="2 3">JCP8108</strain>
    </source>
</reference>
<keyword evidence="1" id="KW-0472">Membrane</keyword>
<evidence type="ECO:0000313" key="3">
    <source>
        <dbReference type="Proteomes" id="UP000014521"/>
    </source>
</evidence>
<dbReference type="AlphaFoldDB" id="S4HZ06"/>
<name>S4HZ06_GARVA</name>
<dbReference type="Proteomes" id="UP000014521">
    <property type="component" value="Unassembled WGS sequence"/>
</dbReference>
<proteinExistence type="predicted"/>
<sequence length="39" mass="4990">MFFSHVYCENIYYFFIYYFLFCVWVLNRYQPLLIVLSAY</sequence>
<dbReference type="HOGENOM" id="CLU_3310282_0_0_11"/>
<keyword evidence="1" id="KW-1133">Transmembrane helix</keyword>
<comment type="caution">
    <text evidence="2">The sequence shown here is derived from an EMBL/GenBank/DDBJ whole genome shotgun (WGS) entry which is preliminary data.</text>
</comment>
<evidence type="ECO:0000256" key="1">
    <source>
        <dbReference type="SAM" id="Phobius"/>
    </source>
</evidence>
<evidence type="ECO:0000313" key="2">
    <source>
        <dbReference type="EMBL" id="EPI45872.1"/>
    </source>
</evidence>